<reference evidence="12 13" key="1">
    <citation type="submission" date="2020-07" db="EMBL/GenBank/DDBJ databases">
        <title>Sequencing the genomes of 1000 actinobacteria strains.</title>
        <authorList>
            <person name="Klenk H.-P."/>
        </authorList>
    </citation>
    <scope>NUCLEOTIDE SEQUENCE [LARGE SCALE GENOMIC DNA]</scope>
    <source>
        <strain evidence="12 13">DSM 29531</strain>
    </source>
</reference>
<dbReference type="EMBL" id="JACCFW010000001">
    <property type="protein sequence ID" value="NYJ74777.1"/>
    <property type="molecule type" value="Genomic_DNA"/>
</dbReference>
<evidence type="ECO:0000256" key="1">
    <source>
        <dbReference type="ARBA" id="ARBA00002494"/>
    </source>
</evidence>
<evidence type="ECO:0000313" key="13">
    <source>
        <dbReference type="Proteomes" id="UP000571817"/>
    </source>
</evidence>
<organism evidence="12 13">
    <name type="scientific">Allobranchiibius huperziae</name>
    <dbReference type="NCBI Taxonomy" id="1874116"/>
    <lineage>
        <taxon>Bacteria</taxon>
        <taxon>Bacillati</taxon>
        <taxon>Actinomycetota</taxon>
        <taxon>Actinomycetes</taxon>
        <taxon>Micrococcales</taxon>
        <taxon>Dermacoccaceae</taxon>
        <taxon>Allobranchiibius</taxon>
    </lineage>
</organism>
<dbReference type="Pfam" id="PF00355">
    <property type="entry name" value="Rieske"/>
    <property type="match status" value="1"/>
</dbReference>
<evidence type="ECO:0000256" key="7">
    <source>
        <dbReference type="ARBA" id="ARBA00023157"/>
    </source>
</evidence>
<dbReference type="GO" id="GO:0046872">
    <property type="term" value="F:metal ion binding"/>
    <property type="evidence" value="ECO:0007669"/>
    <property type="project" value="UniProtKB-KW"/>
</dbReference>
<protein>
    <recommendedName>
        <fullName evidence="2">Cytochrome bc1 complex Rieske iron-sulfur subunit</fullName>
    </recommendedName>
    <alternativeName>
        <fullName evidence="8">Cytochrome bc1 reductase complex subunit QcrA</fullName>
    </alternativeName>
</protein>
<dbReference type="Gene3D" id="2.102.10.10">
    <property type="entry name" value="Rieske [2Fe-2S] iron-sulphur domain"/>
    <property type="match status" value="1"/>
</dbReference>
<feature type="region of interest" description="Disordered" evidence="10">
    <location>
        <begin position="1"/>
        <end position="26"/>
    </location>
</feature>
<dbReference type="GO" id="GO:0051537">
    <property type="term" value="F:2 iron, 2 sulfur cluster binding"/>
    <property type="evidence" value="ECO:0007669"/>
    <property type="project" value="UniProtKB-KW"/>
</dbReference>
<dbReference type="InterPro" id="IPR036922">
    <property type="entry name" value="Rieske_2Fe-2S_sf"/>
</dbReference>
<evidence type="ECO:0000256" key="2">
    <source>
        <dbReference type="ARBA" id="ARBA00015816"/>
    </source>
</evidence>
<evidence type="ECO:0000259" key="11">
    <source>
        <dbReference type="PROSITE" id="PS51296"/>
    </source>
</evidence>
<dbReference type="FunFam" id="2.102.10.10:FF:000016">
    <property type="entry name" value="Nitrite reductase/ring-hydroxylating ferredoxin subunit"/>
    <property type="match status" value="1"/>
</dbReference>
<proteinExistence type="predicted"/>
<evidence type="ECO:0000256" key="9">
    <source>
        <dbReference type="ARBA" id="ARBA00034078"/>
    </source>
</evidence>
<dbReference type="Proteomes" id="UP000571817">
    <property type="component" value="Unassembled WGS sequence"/>
</dbReference>
<feature type="compositionally biased region" description="Basic and acidic residues" evidence="10">
    <location>
        <begin position="1"/>
        <end position="14"/>
    </location>
</feature>
<name>A0A853DDQ9_9MICO</name>
<dbReference type="InterPro" id="IPR005805">
    <property type="entry name" value="Rieske_Fe-S_prot_C"/>
</dbReference>
<comment type="cofactor">
    <cofactor evidence="9">
        <name>[2Fe-2S] cluster</name>
        <dbReference type="ChEBI" id="CHEBI:190135"/>
    </cofactor>
</comment>
<dbReference type="CDD" id="cd03467">
    <property type="entry name" value="Rieske"/>
    <property type="match status" value="1"/>
</dbReference>
<evidence type="ECO:0000256" key="8">
    <source>
        <dbReference type="ARBA" id="ARBA00029586"/>
    </source>
</evidence>
<dbReference type="InterPro" id="IPR014349">
    <property type="entry name" value="Rieske_Fe-S_prot"/>
</dbReference>
<feature type="region of interest" description="Disordered" evidence="10">
    <location>
        <begin position="136"/>
        <end position="161"/>
    </location>
</feature>
<dbReference type="AlphaFoldDB" id="A0A853DDQ9"/>
<keyword evidence="5" id="KW-0408">Iron</keyword>
<accession>A0A853DDQ9</accession>
<comment type="caution">
    <text evidence="12">The sequence shown here is derived from an EMBL/GenBank/DDBJ whole genome shotgun (WGS) entry which is preliminary data.</text>
</comment>
<dbReference type="PROSITE" id="PS51296">
    <property type="entry name" value="RIESKE"/>
    <property type="match status" value="1"/>
</dbReference>
<sequence length="161" mass="15387">MDDRSMVNDNDRASTNDIDDAPVSPSRRTVVRATAVTGVGIAGLGLAACGGSSGSGGSGSASGGGGGGTTVAKADVPVGGGKILGDAKVVVTQPTSGSFKAFSAICTHAGCTVGSVADGEIICPCHGSHFSIKDGSVTSGPAPKPLPAKTVTAEGSSLKVS</sequence>
<dbReference type="GO" id="GO:0016020">
    <property type="term" value="C:membrane"/>
    <property type="evidence" value="ECO:0007669"/>
    <property type="project" value="InterPro"/>
</dbReference>
<evidence type="ECO:0000256" key="6">
    <source>
        <dbReference type="ARBA" id="ARBA00023014"/>
    </source>
</evidence>
<keyword evidence="13" id="KW-1185">Reference proteome</keyword>
<dbReference type="InterPro" id="IPR017941">
    <property type="entry name" value="Rieske_2Fe-2S"/>
</dbReference>
<evidence type="ECO:0000256" key="3">
    <source>
        <dbReference type="ARBA" id="ARBA00022714"/>
    </source>
</evidence>
<keyword evidence="4" id="KW-0479">Metal-binding</keyword>
<keyword evidence="7" id="KW-1015">Disulfide bond</keyword>
<dbReference type="GO" id="GO:0004497">
    <property type="term" value="F:monooxygenase activity"/>
    <property type="evidence" value="ECO:0007669"/>
    <property type="project" value="UniProtKB-ARBA"/>
</dbReference>
<evidence type="ECO:0000313" key="12">
    <source>
        <dbReference type="EMBL" id="NYJ74777.1"/>
    </source>
</evidence>
<keyword evidence="3" id="KW-0001">2Fe-2S</keyword>
<evidence type="ECO:0000256" key="4">
    <source>
        <dbReference type="ARBA" id="ARBA00022723"/>
    </source>
</evidence>
<dbReference type="SUPFAM" id="SSF50022">
    <property type="entry name" value="ISP domain"/>
    <property type="match status" value="1"/>
</dbReference>
<evidence type="ECO:0000256" key="10">
    <source>
        <dbReference type="SAM" id="MobiDB-lite"/>
    </source>
</evidence>
<dbReference type="GO" id="GO:0016705">
    <property type="term" value="F:oxidoreductase activity, acting on paired donors, with incorporation or reduction of molecular oxygen"/>
    <property type="evidence" value="ECO:0007669"/>
    <property type="project" value="UniProtKB-ARBA"/>
</dbReference>
<comment type="function">
    <text evidence="1">Iron-sulfur subunit of the cytochrome bc1 complex, an essential component of the respiratory electron transport chain required for ATP synthesis. The bc1 complex catalyzes the oxidation of menaquinol and the reduction of cytochrome c in the respiratory chain. The bc1 complex operates through a Q-cycle mechanism that couples electron transfer to generation of the proton gradient that drives ATP synthesis.</text>
</comment>
<evidence type="ECO:0000256" key="5">
    <source>
        <dbReference type="ARBA" id="ARBA00023004"/>
    </source>
</evidence>
<feature type="domain" description="Rieske" evidence="11">
    <location>
        <begin position="68"/>
        <end position="160"/>
    </location>
</feature>
<keyword evidence="6" id="KW-0411">Iron-sulfur</keyword>
<dbReference type="PANTHER" id="PTHR10134">
    <property type="entry name" value="CYTOCHROME B-C1 COMPLEX SUBUNIT RIESKE, MITOCHONDRIAL"/>
    <property type="match status" value="1"/>
</dbReference>
<dbReference type="PRINTS" id="PR00162">
    <property type="entry name" value="RIESKE"/>
</dbReference>
<gene>
    <name evidence="12" type="ORF">HNR15_001740</name>
</gene>